<dbReference type="InterPro" id="IPR007863">
    <property type="entry name" value="Peptidase_M16_C"/>
</dbReference>
<evidence type="ECO:0000259" key="2">
    <source>
        <dbReference type="Pfam" id="PF00675"/>
    </source>
</evidence>
<dbReference type="AlphaFoldDB" id="A0A1M7S558"/>
<dbReference type="SMR" id="A0A1M7S558"/>
<dbReference type="PANTHER" id="PTHR11851:SF49">
    <property type="entry name" value="MITOCHONDRIAL-PROCESSING PEPTIDASE SUBUNIT ALPHA"/>
    <property type="match status" value="1"/>
</dbReference>
<name>A0A1M7S558_FERGO</name>
<gene>
    <name evidence="4" type="ORF">SAMN02745226_00502</name>
</gene>
<dbReference type="EMBL" id="FRDJ01000002">
    <property type="protein sequence ID" value="SHN53586.1"/>
    <property type="molecule type" value="Genomic_DNA"/>
</dbReference>
<sequence length="407" mass="46739">MIKIAENVYYYEIPGVRSATIAFIVGSGPVYEPDHLLGISHFIEHTVFRKTRKRTLKDIKFPIEEVGGSLNAWTDKEDTVYYAKVPSSYFKTAFDILREIVFEPYFIERNVELERKIILQEYYSDMEIPEQRLFNKFFDELIDGPHSKSVIGNEKTIKSITIDDIVQFHSEMYAPYNVKVLIAGHIDKKDLEYVKKKLDLSEGIRTTKQNSMLKPGIVYDKFQETQQMHFLFSHNGISLSDEENIYGAMVLKTLLGSGMSSVLFEQIRERKGLVYDISASHLQGKEWGVFLIYAATSIENSNALVSELFGLLKNLEITKKLFDYGKKRLLGYLELLTESTSSLISLYTQYLANDLRVKTLDEIIENVKAVDLEAVKKAYEKMISGQWSMTCVTPNEELSIGLEDIRV</sequence>
<dbReference type="Gene3D" id="3.30.830.10">
    <property type="entry name" value="Metalloenzyme, LuxS/M16 peptidase-like"/>
    <property type="match status" value="2"/>
</dbReference>
<reference evidence="5" key="1">
    <citation type="submission" date="2016-12" db="EMBL/GenBank/DDBJ databases">
        <authorList>
            <person name="Varghese N."/>
            <person name="Submissions S."/>
        </authorList>
    </citation>
    <scope>NUCLEOTIDE SEQUENCE [LARGE SCALE GENOMIC DNA]</scope>
    <source>
        <strain evidence="5">DSM 13020</strain>
    </source>
</reference>
<comment type="similarity">
    <text evidence="1">Belongs to the peptidase M16 family.</text>
</comment>
<evidence type="ECO:0000313" key="4">
    <source>
        <dbReference type="EMBL" id="SHN53586.1"/>
    </source>
</evidence>
<organism evidence="4 5">
    <name type="scientific">Fervidobacterium gondwanense DSM 13020</name>
    <dbReference type="NCBI Taxonomy" id="1121883"/>
    <lineage>
        <taxon>Bacteria</taxon>
        <taxon>Thermotogati</taxon>
        <taxon>Thermotogota</taxon>
        <taxon>Thermotogae</taxon>
        <taxon>Thermotogales</taxon>
        <taxon>Fervidobacteriaceae</taxon>
        <taxon>Fervidobacterium</taxon>
    </lineage>
</organism>
<dbReference type="InterPro" id="IPR050361">
    <property type="entry name" value="MPP/UQCRC_Complex"/>
</dbReference>
<protein>
    <submittedName>
        <fullName evidence="4">Predicted Zn-dependent peptidase</fullName>
    </submittedName>
</protein>
<feature type="domain" description="Peptidase M16 C-terminal" evidence="3">
    <location>
        <begin position="159"/>
        <end position="328"/>
    </location>
</feature>
<feature type="domain" description="Peptidase M16 N-terminal" evidence="2">
    <location>
        <begin position="13"/>
        <end position="136"/>
    </location>
</feature>
<dbReference type="InterPro" id="IPR011765">
    <property type="entry name" value="Pept_M16_N"/>
</dbReference>
<dbReference type="SUPFAM" id="SSF63411">
    <property type="entry name" value="LuxS/MPP-like metallohydrolase"/>
    <property type="match status" value="2"/>
</dbReference>
<keyword evidence="5" id="KW-1185">Reference proteome</keyword>
<dbReference type="Pfam" id="PF05193">
    <property type="entry name" value="Peptidase_M16_C"/>
    <property type="match status" value="1"/>
</dbReference>
<dbReference type="PANTHER" id="PTHR11851">
    <property type="entry name" value="METALLOPROTEASE"/>
    <property type="match status" value="1"/>
</dbReference>
<accession>A0A1M7S558</accession>
<dbReference type="RefSeq" id="WP_072758015.1">
    <property type="nucleotide sequence ID" value="NZ_FRDJ01000002.1"/>
</dbReference>
<evidence type="ECO:0000313" key="5">
    <source>
        <dbReference type="Proteomes" id="UP000184207"/>
    </source>
</evidence>
<evidence type="ECO:0000259" key="3">
    <source>
        <dbReference type="Pfam" id="PF05193"/>
    </source>
</evidence>
<dbReference type="Proteomes" id="UP000184207">
    <property type="component" value="Unassembled WGS sequence"/>
</dbReference>
<proteinExistence type="inferred from homology"/>
<dbReference type="Pfam" id="PF00675">
    <property type="entry name" value="Peptidase_M16"/>
    <property type="match status" value="1"/>
</dbReference>
<dbReference type="GO" id="GO:0046872">
    <property type="term" value="F:metal ion binding"/>
    <property type="evidence" value="ECO:0007669"/>
    <property type="project" value="InterPro"/>
</dbReference>
<dbReference type="STRING" id="1121883.SAMN02745226_00502"/>
<evidence type="ECO:0000256" key="1">
    <source>
        <dbReference type="ARBA" id="ARBA00007261"/>
    </source>
</evidence>
<dbReference type="OrthoDB" id="9811314at2"/>
<dbReference type="InterPro" id="IPR011249">
    <property type="entry name" value="Metalloenz_LuxS/M16"/>
</dbReference>